<name>A0ABR2CX42_9ROSI</name>
<accession>A0ABR2CX42</accession>
<dbReference type="Proteomes" id="UP001472677">
    <property type="component" value="Unassembled WGS sequence"/>
</dbReference>
<dbReference type="PANTHER" id="PTHR36713:SF1">
    <property type="entry name" value="OS09G0344700 PROTEIN"/>
    <property type="match status" value="1"/>
</dbReference>
<dbReference type="PANTHER" id="PTHR36713">
    <property type="entry name" value="OS09G0344700 PROTEIN"/>
    <property type="match status" value="1"/>
</dbReference>
<protein>
    <submittedName>
        <fullName evidence="2">Uncharacterized protein</fullName>
    </submittedName>
</protein>
<organism evidence="2 3">
    <name type="scientific">Hibiscus sabdariffa</name>
    <name type="common">roselle</name>
    <dbReference type="NCBI Taxonomy" id="183260"/>
    <lineage>
        <taxon>Eukaryota</taxon>
        <taxon>Viridiplantae</taxon>
        <taxon>Streptophyta</taxon>
        <taxon>Embryophyta</taxon>
        <taxon>Tracheophyta</taxon>
        <taxon>Spermatophyta</taxon>
        <taxon>Magnoliopsida</taxon>
        <taxon>eudicotyledons</taxon>
        <taxon>Gunneridae</taxon>
        <taxon>Pentapetalae</taxon>
        <taxon>rosids</taxon>
        <taxon>malvids</taxon>
        <taxon>Malvales</taxon>
        <taxon>Malvaceae</taxon>
        <taxon>Malvoideae</taxon>
        <taxon>Hibiscus</taxon>
    </lineage>
</organism>
<feature type="region of interest" description="Disordered" evidence="1">
    <location>
        <begin position="73"/>
        <end position="107"/>
    </location>
</feature>
<evidence type="ECO:0000313" key="3">
    <source>
        <dbReference type="Proteomes" id="UP001472677"/>
    </source>
</evidence>
<feature type="compositionally biased region" description="Gly residues" evidence="1">
    <location>
        <begin position="91"/>
        <end position="100"/>
    </location>
</feature>
<reference evidence="2 3" key="1">
    <citation type="journal article" date="2024" name="G3 (Bethesda)">
        <title>Genome assembly of Hibiscus sabdariffa L. provides insights into metabolisms of medicinal natural products.</title>
        <authorList>
            <person name="Kim T."/>
        </authorList>
    </citation>
    <scope>NUCLEOTIDE SEQUENCE [LARGE SCALE GENOMIC DNA]</scope>
    <source>
        <strain evidence="2">TK-2024</strain>
        <tissue evidence="2">Old leaves</tissue>
    </source>
</reference>
<proteinExistence type="predicted"/>
<evidence type="ECO:0000256" key="1">
    <source>
        <dbReference type="SAM" id="MobiDB-lite"/>
    </source>
</evidence>
<keyword evidence="3" id="KW-1185">Reference proteome</keyword>
<gene>
    <name evidence="2" type="ORF">V6N12_029781</name>
</gene>
<dbReference type="EMBL" id="JBBPBM010000041">
    <property type="protein sequence ID" value="KAK8524930.1"/>
    <property type="molecule type" value="Genomic_DNA"/>
</dbReference>
<feature type="compositionally biased region" description="Polar residues" evidence="1">
    <location>
        <begin position="74"/>
        <end position="85"/>
    </location>
</feature>
<evidence type="ECO:0000313" key="2">
    <source>
        <dbReference type="EMBL" id="KAK8524930.1"/>
    </source>
</evidence>
<comment type="caution">
    <text evidence="2">The sequence shown here is derived from an EMBL/GenBank/DDBJ whole genome shotgun (WGS) entry which is preliminary data.</text>
</comment>
<sequence length="124" mass="12937">MEDTRGPESTGLLDSILPPRLEDAGLEDCALPPDSIHQAFLKAASAVKSRSDTLYDSDDEVEPDPFPNTVVVAGSSSPPSDSVEANETVVVGGGGGGGESVVGKGRLDDELKGLKIEEKEKKEE</sequence>